<dbReference type="InterPro" id="IPR052026">
    <property type="entry name" value="ExeA_AAA_ATPase_DNA-bind"/>
</dbReference>
<proteinExistence type="predicted"/>
<dbReference type="InterPro" id="IPR003593">
    <property type="entry name" value="AAA+_ATPase"/>
</dbReference>
<comment type="caution">
    <text evidence="2">The sequence shown here is derived from an EMBL/GenBank/DDBJ whole genome shotgun (WGS) entry which is preliminary data.</text>
</comment>
<dbReference type="Proteomes" id="UP000266426">
    <property type="component" value="Unassembled WGS sequence"/>
</dbReference>
<evidence type="ECO:0000313" key="3">
    <source>
        <dbReference type="Proteomes" id="UP000266426"/>
    </source>
</evidence>
<dbReference type="SMART" id="SM00382">
    <property type="entry name" value="AAA"/>
    <property type="match status" value="1"/>
</dbReference>
<organism evidence="2 3">
    <name type="scientific">Candidatus Auribacter fodinae</name>
    <dbReference type="NCBI Taxonomy" id="2093366"/>
    <lineage>
        <taxon>Bacteria</taxon>
        <taxon>Pseudomonadati</taxon>
        <taxon>Candidatus Auribacterota</taxon>
        <taxon>Candidatus Auribacteria</taxon>
        <taxon>Candidatus Auribacterales</taxon>
        <taxon>Candidatus Auribacteraceae</taxon>
        <taxon>Candidatus Auribacter</taxon>
    </lineage>
</organism>
<gene>
    <name evidence="2" type="ORF">C4541_04575</name>
</gene>
<sequence>MYKDFFGFSVSPFNTTPDASFFFASEQHQEALARLTYAIEERKGFVLITGEIGAGKTTLCHTLLSKLTTGVKTALVTNTKLTSKELLKEICHEFEIKFENSTRLELMHRLNDFLIDQLARDNNAVIIVDEAQNLTPSLLEEIRLISNLETDKEKLVQIILMGQPELSQKLELPRLKQLKQRIVTRFHLYPLSFSEAEQYIRHRLKIASVNERQIFTDSAIEEIITYSGGIPRLINIIADQALLHAYSSGKHKIDHNMLKEVIREFIPPHELKVKPLVKPSEPLHAGEIAETAPEEHEVAEKSIKRKKRRFWSLFFSGGNGKKSHDCMTHSEDEGVEIEFDDFIIQKINKFDRRFSRYLLSRPSKNRIIVRFDAFSKFKKELEKDGIFIELPE</sequence>
<dbReference type="Gene3D" id="3.40.50.300">
    <property type="entry name" value="P-loop containing nucleotide triphosphate hydrolases"/>
    <property type="match status" value="1"/>
</dbReference>
<feature type="domain" description="AAA+ ATPase" evidence="1">
    <location>
        <begin position="42"/>
        <end position="194"/>
    </location>
</feature>
<protein>
    <submittedName>
        <fullName evidence="2">DUF2075 domain-containing protein</fullName>
    </submittedName>
</protein>
<dbReference type="Pfam" id="PF13401">
    <property type="entry name" value="AAA_22"/>
    <property type="match status" value="1"/>
</dbReference>
<dbReference type="InterPro" id="IPR027417">
    <property type="entry name" value="P-loop_NTPase"/>
</dbReference>
<dbReference type="AlphaFoldDB" id="A0A3A4R281"/>
<dbReference type="EMBL" id="QZJZ01000032">
    <property type="protein sequence ID" value="RJP60204.1"/>
    <property type="molecule type" value="Genomic_DNA"/>
</dbReference>
<dbReference type="PANTHER" id="PTHR35894">
    <property type="entry name" value="GENERAL SECRETION PATHWAY PROTEIN A-RELATED"/>
    <property type="match status" value="1"/>
</dbReference>
<evidence type="ECO:0000313" key="2">
    <source>
        <dbReference type="EMBL" id="RJP60204.1"/>
    </source>
</evidence>
<dbReference type="InterPro" id="IPR049945">
    <property type="entry name" value="AAA_22"/>
</dbReference>
<dbReference type="GO" id="GO:0016887">
    <property type="term" value="F:ATP hydrolysis activity"/>
    <property type="evidence" value="ECO:0007669"/>
    <property type="project" value="InterPro"/>
</dbReference>
<reference evidence="2 3" key="1">
    <citation type="journal article" date="2017" name="ISME J.">
        <title>Energy and carbon metabolisms in a deep terrestrial subsurface fluid microbial community.</title>
        <authorList>
            <person name="Momper L."/>
            <person name="Jungbluth S.P."/>
            <person name="Lee M.D."/>
            <person name="Amend J.P."/>
        </authorList>
    </citation>
    <scope>NUCLEOTIDE SEQUENCE [LARGE SCALE GENOMIC DNA]</scope>
    <source>
        <strain evidence="2">SURF_26</strain>
    </source>
</reference>
<dbReference type="CDD" id="cd00009">
    <property type="entry name" value="AAA"/>
    <property type="match status" value="1"/>
</dbReference>
<name>A0A3A4R281_9BACT</name>
<dbReference type="SUPFAM" id="SSF52540">
    <property type="entry name" value="P-loop containing nucleoside triphosphate hydrolases"/>
    <property type="match status" value="1"/>
</dbReference>
<dbReference type="PANTHER" id="PTHR35894:SF1">
    <property type="entry name" value="PHOSPHORIBULOKINASE _ URIDINE KINASE FAMILY"/>
    <property type="match status" value="1"/>
</dbReference>
<accession>A0A3A4R281</accession>
<evidence type="ECO:0000259" key="1">
    <source>
        <dbReference type="SMART" id="SM00382"/>
    </source>
</evidence>